<name>A0ABQ0CAX6_9PROT</name>
<evidence type="ECO:0000313" key="2">
    <source>
        <dbReference type="Proteomes" id="UP001628193"/>
    </source>
</evidence>
<reference evidence="1 2" key="1">
    <citation type="submission" date="2024-09" db="EMBL/GenBank/DDBJ databases">
        <title>Draft genome sequence of Candidatus Magnetaquicoccaceae bacterium FCR-1.</title>
        <authorList>
            <person name="Shimoshige H."/>
            <person name="Shimamura S."/>
            <person name="Taoka A."/>
            <person name="Kobayashi H."/>
            <person name="Maekawa T."/>
        </authorList>
    </citation>
    <scope>NUCLEOTIDE SEQUENCE [LARGE SCALE GENOMIC DNA]</scope>
    <source>
        <strain evidence="1 2">FCR-1</strain>
    </source>
</reference>
<dbReference type="RefSeq" id="WP_420905733.1">
    <property type="nucleotide sequence ID" value="NZ_BAAFGK010000004.1"/>
</dbReference>
<dbReference type="Pfam" id="PF04883">
    <property type="entry name" value="HK97-gp10_like"/>
    <property type="match status" value="1"/>
</dbReference>
<evidence type="ECO:0000313" key="1">
    <source>
        <dbReference type="EMBL" id="GAB0058053.1"/>
    </source>
</evidence>
<organism evidence="1 2">
    <name type="scientific">Candidatus Magnetaquiglobus chichijimensis</name>
    <dbReference type="NCBI Taxonomy" id="3141448"/>
    <lineage>
        <taxon>Bacteria</taxon>
        <taxon>Pseudomonadati</taxon>
        <taxon>Pseudomonadota</taxon>
        <taxon>Magnetococcia</taxon>
        <taxon>Magnetococcales</taxon>
        <taxon>Candidatus Magnetaquicoccaceae</taxon>
        <taxon>Candidatus Magnetaquiglobus</taxon>
    </lineage>
</organism>
<accession>A0ABQ0CAX6</accession>
<dbReference type="EMBL" id="BAAFGK010000004">
    <property type="protein sequence ID" value="GAB0058053.1"/>
    <property type="molecule type" value="Genomic_DNA"/>
</dbReference>
<comment type="caution">
    <text evidence="1">The sequence shown here is derived from an EMBL/GenBank/DDBJ whole genome shotgun (WGS) entry which is preliminary data.</text>
</comment>
<gene>
    <name evidence="1" type="ORF">SIID45300_02393</name>
</gene>
<protein>
    <submittedName>
        <fullName evidence="1">Uncharacterized protein</fullName>
    </submittedName>
</protein>
<proteinExistence type="predicted"/>
<dbReference type="InterPro" id="IPR010064">
    <property type="entry name" value="HK97-gp10_tail"/>
</dbReference>
<dbReference type="Proteomes" id="UP001628193">
    <property type="component" value="Unassembled WGS sequence"/>
</dbReference>
<keyword evidence="2" id="KW-1185">Reference proteome</keyword>
<sequence length="196" mass="21771">MSGTTEYSIENDPAYRLQIDTGGLVDLARRLEHAPDEVVNALKLAMMEALELLASEAQERTPVATGNLRASIFPVMPQVQGDAVIGAVVSTQEQQGETLGMGSPLIYAVPVELGSKPHMPPLQPLIDWVKLKLGIRDPEERETVAQKIRWKIYNHGSRGQFMFLRALEVCKPRMEAIFARYMRIAVERTLGERSGS</sequence>